<dbReference type="EMBL" id="JBHSBM010000075">
    <property type="protein sequence ID" value="MFC4063021.1"/>
    <property type="molecule type" value="Genomic_DNA"/>
</dbReference>
<feature type="transmembrane region" description="Helical" evidence="1">
    <location>
        <begin position="83"/>
        <end position="108"/>
    </location>
</feature>
<keyword evidence="3" id="KW-1185">Reference proteome</keyword>
<accession>A0ABV8IFW5</accession>
<dbReference type="Proteomes" id="UP001595850">
    <property type="component" value="Unassembled WGS sequence"/>
</dbReference>
<keyword evidence="1" id="KW-0812">Transmembrane</keyword>
<proteinExistence type="predicted"/>
<dbReference type="RefSeq" id="WP_377294652.1">
    <property type="nucleotide sequence ID" value="NZ_JBHSBM010000075.1"/>
</dbReference>
<evidence type="ECO:0000313" key="3">
    <source>
        <dbReference type="Proteomes" id="UP001595850"/>
    </source>
</evidence>
<feature type="transmembrane region" description="Helical" evidence="1">
    <location>
        <begin position="140"/>
        <end position="162"/>
    </location>
</feature>
<name>A0ABV8IFW5_9ACTN</name>
<sequence length="240" mass="24775">MIAKIAVCAVVGIPTALLCGAVVFAARSAPLLGRYGQLLGRYGHVRRDRLALGAALSALGVAVVALTAWSTHEDQHYDDFGSAMTVLAGVVSGALAIFGLGFFVPWLMGVLGRNTARLPRAFRAAARHLADRSYRTAPGVAMTMAATAVAVAVLIIGSAVAAQDRTYYRPAARMGALVVGGFPGDQAAAVRAAVRHELPGVPVTESGSVSGPGFIAVETAHSVYEEYEHPCGDPDSPHGV</sequence>
<gene>
    <name evidence="2" type="ORF">ACFOWE_32480</name>
</gene>
<evidence type="ECO:0000256" key="1">
    <source>
        <dbReference type="SAM" id="Phobius"/>
    </source>
</evidence>
<comment type="caution">
    <text evidence="2">The sequence shown here is derived from an EMBL/GenBank/DDBJ whole genome shotgun (WGS) entry which is preliminary data.</text>
</comment>
<keyword evidence="1" id="KW-0472">Membrane</keyword>
<reference evidence="3" key="1">
    <citation type="journal article" date="2019" name="Int. J. Syst. Evol. Microbiol.">
        <title>The Global Catalogue of Microorganisms (GCM) 10K type strain sequencing project: providing services to taxonomists for standard genome sequencing and annotation.</title>
        <authorList>
            <consortium name="The Broad Institute Genomics Platform"/>
            <consortium name="The Broad Institute Genome Sequencing Center for Infectious Disease"/>
            <person name="Wu L."/>
            <person name="Ma J."/>
        </authorList>
    </citation>
    <scope>NUCLEOTIDE SEQUENCE [LARGE SCALE GENOMIC DNA]</scope>
    <source>
        <strain evidence="3">TBRC 4489</strain>
    </source>
</reference>
<evidence type="ECO:0000313" key="2">
    <source>
        <dbReference type="EMBL" id="MFC4063021.1"/>
    </source>
</evidence>
<keyword evidence="1" id="KW-1133">Transmembrane helix</keyword>
<feature type="transmembrane region" description="Helical" evidence="1">
    <location>
        <begin position="49"/>
        <end position="71"/>
    </location>
</feature>
<protein>
    <submittedName>
        <fullName evidence="2">Uncharacterized protein</fullName>
    </submittedName>
</protein>
<organism evidence="2 3">
    <name type="scientific">Planomonospora corallina</name>
    <dbReference type="NCBI Taxonomy" id="1806052"/>
    <lineage>
        <taxon>Bacteria</taxon>
        <taxon>Bacillati</taxon>
        <taxon>Actinomycetota</taxon>
        <taxon>Actinomycetes</taxon>
        <taxon>Streptosporangiales</taxon>
        <taxon>Streptosporangiaceae</taxon>
        <taxon>Planomonospora</taxon>
    </lineage>
</organism>